<feature type="transmembrane region" description="Helical" evidence="1">
    <location>
        <begin position="54"/>
        <end position="76"/>
    </location>
</feature>
<comment type="caution">
    <text evidence="2">The sequence shown here is derived from an EMBL/GenBank/DDBJ whole genome shotgun (WGS) entry which is preliminary data.</text>
</comment>
<reference evidence="2 3" key="1">
    <citation type="submission" date="2018-05" db="EMBL/GenBank/DDBJ databases">
        <title>The Hungate 1000. A catalogue of reference genomes from the rumen microbiome.</title>
        <authorList>
            <person name="Kelly W."/>
        </authorList>
    </citation>
    <scope>NUCLEOTIDE SEQUENCE [LARGE SCALE GENOMIC DNA]</scope>
    <source>
        <strain evidence="2 3">SAb67</strain>
    </source>
</reference>
<gene>
    <name evidence="2" type="ORF">IE37_00110</name>
</gene>
<evidence type="ECO:0000256" key="1">
    <source>
        <dbReference type="SAM" id="Phobius"/>
    </source>
</evidence>
<feature type="transmembrane region" description="Helical" evidence="1">
    <location>
        <begin position="113"/>
        <end position="136"/>
    </location>
</feature>
<evidence type="ECO:0000313" key="2">
    <source>
        <dbReference type="EMBL" id="PWJ15216.1"/>
    </source>
</evidence>
<keyword evidence="1" id="KW-0472">Membrane</keyword>
<dbReference type="Proteomes" id="UP000245720">
    <property type="component" value="Unassembled WGS sequence"/>
</dbReference>
<feature type="transmembrane region" description="Helical" evidence="1">
    <location>
        <begin position="170"/>
        <end position="191"/>
    </location>
</feature>
<keyword evidence="1" id="KW-1133">Transmembrane helix</keyword>
<evidence type="ECO:0008006" key="4">
    <source>
        <dbReference type="Google" id="ProtNLM"/>
    </source>
</evidence>
<name>A0A315Y3H7_RUMFL</name>
<protein>
    <recommendedName>
        <fullName evidence="4">Stage II sporulation protein M</fullName>
    </recommendedName>
</protein>
<proteinExistence type="predicted"/>
<dbReference type="EMBL" id="QGDI01000001">
    <property type="protein sequence ID" value="PWJ15216.1"/>
    <property type="molecule type" value="Genomic_DNA"/>
</dbReference>
<organism evidence="2 3">
    <name type="scientific">Ruminococcus flavefaciens</name>
    <dbReference type="NCBI Taxonomy" id="1265"/>
    <lineage>
        <taxon>Bacteria</taxon>
        <taxon>Bacillati</taxon>
        <taxon>Bacillota</taxon>
        <taxon>Clostridia</taxon>
        <taxon>Eubacteriales</taxon>
        <taxon>Oscillospiraceae</taxon>
        <taxon>Ruminococcus</taxon>
    </lineage>
</organism>
<feature type="transmembrane region" description="Helical" evidence="1">
    <location>
        <begin position="12"/>
        <end position="34"/>
    </location>
</feature>
<feature type="transmembrane region" description="Helical" evidence="1">
    <location>
        <begin position="88"/>
        <end position="107"/>
    </location>
</feature>
<sequence>MKKISTISEKRTSLTVYMFFIAVGIVIGTFLAKYPSLAGNKLINQYFMFPNEGIRISSLISGTFLLSFFIIVMAFFFGSSAFGQPFGIFLLFYRGIGIGISASSMYISSGTAAIIPVAVTVLPKAVAFSVIAALAVRENIHYSCHILSHCFFNREHETIKGGLKLWSIKFIVLIVLSLIISSADGTIYFFFTSVGGK</sequence>
<dbReference type="AlphaFoldDB" id="A0A315Y3H7"/>
<evidence type="ECO:0000313" key="3">
    <source>
        <dbReference type="Proteomes" id="UP000245720"/>
    </source>
</evidence>
<keyword evidence="1" id="KW-0812">Transmembrane</keyword>
<accession>A0A315Y3H7</accession>